<sequence>MPLQYNRGSDAELVWASSIRKFKGAPTFLPLKKGTAKNGRDRRTRGSSKDDESIVEEFIDEALRAGGPFLCPLPVTSRPLPDNMRHYKLIMDDDGFRTTVEGILAEHEIVASDYGVVLRKADNFPEDNPIVTFMVTAERKVVDDAWLHTCKKLRDLFVSNNFPDASVEIADKRAFLPRFMAPPFGSDKIFPVWDELLSLLLTSLDLTDIKTIACWRYGTSPLSEDNPPTILFTVDRNSVRKWKPLREKTVEIIDSYGIDDICIHVEKGNIIRSVGGKSDAGLPGSIWQKRQALVGVSIGNIMDSKCSATFGGYIELLNENGDWDRFGLTCYNAVLAPDDATSDNSKEAQLKWHSKGVEWHDSLAKKMLTLQQPSIGDLQDKQKAVQEQIDSIKDADFMEDRRKASLGELFPPFSGRHAGRERLLTIQENMASQIDTFVREKRAPLGHVACASGFRLKEHENGHVQHLDWALLMMEKSRTGNNRINAHGAPRFALLDDILVAPVKPEHGMPLYKLGRSTGWTTGTYSGLQSAVIETITEKDIKKTITTWESSVCSTNSQPFSDRGDSGSFIFNRNLAFVGLLFAGKVNGEAYITLAADLFDDIKAKTGAIDIRIPLD</sequence>
<dbReference type="Proteomes" id="UP000184188">
    <property type="component" value="Unassembled WGS sequence"/>
</dbReference>
<organism evidence="1 2">
    <name type="scientific">Penicilliopsis zonata CBS 506.65</name>
    <dbReference type="NCBI Taxonomy" id="1073090"/>
    <lineage>
        <taxon>Eukaryota</taxon>
        <taxon>Fungi</taxon>
        <taxon>Dikarya</taxon>
        <taxon>Ascomycota</taxon>
        <taxon>Pezizomycotina</taxon>
        <taxon>Eurotiomycetes</taxon>
        <taxon>Eurotiomycetidae</taxon>
        <taxon>Eurotiales</taxon>
        <taxon>Aspergillaceae</taxon>
        <taxon>Penicilliopsis</taxon>
    </lineage>
</organism>
<dbReference type="GeneID" id="34611330"/>
<dbReference type="SUPFAM" id="SSF50494">
    <property type="entry name" value="Trypsin-like serine proteases"/>
    <property type="match status" value="1"/>
</dbReference>
<accession>A0A1L9SFP0</accession>
<dbReference type="AlphaFoldDB" id="A0A1L9SFP0"/>
<name>A0A1L9SFP0_9EURO</name>
<dbReference type="OrthoDB" id="5424209at2759"/>
<dbReference type="InterPro" id="IPR009003">
    <property type="entry name" value="Peptidase_S1_PA"/>
</dbReference>
<gene>
    <name evidence="1" type="ORF">ASPZODRAFT_142623</name>
</gene>
<evidence type="ECO:0000313" key="1">
    <source>
        <dbReference type="EMBL" id="OJJ45986.1"/>
    </source>
</evidence>
<reference evidence="2" key="1">
    <citation type="journal article" date="2017" name="Genome Biol.">
        <title>Comparative genomics reveals high biological diversity and specific adaptations in the industrially and medically important fungal genus Aspergillus.</title>
        <authorList>
            <person name="de Vries R.P."/>
            <person name="Riley R."/>
            <person name="Wiebenga A."/>
            <person name="Aguilar-Osorio G."/>
            <person name="Amillis S."/>
            <person name="Uchima C.A."/>
            <person name="Anderluh G."/>
            <person name="Asadollahi M."/>
            <person name="Askin M."/>
            <person name="Barry K."/>
            <person name="Battaglia E."/>
            <person name="Bayram O."/>
            <person name="Benocci T."/>
            <person name="Braus-Stromeyer S.A."/>
            <person name="Caldana C."/>
            <person name="Canovas D."/>
            <person name="Cerqueira G.C."/>
            <person name="Chen F."/>
            <person name="Chen W."/>
            <person name="Choi C."/>
            <person name="Clum A."/>
            <person name="Dos Santos R.A."/>
            <person name="Damasio A.R."/>
            <person name="Diallinas G."/>
            <person name="Emri T."/>
            <person name="Fekete E."/>
            <person name="Flipphi M."/>
            <person name="Freyberg S."/>
            <person name="Gallo A."/>
            <person name="Gournas C."/>
            <person name="Habgood R."/>
            <person name="Hainaut M."/>
            <person name="Harispe M.L."/>
            <person name="Henrissat B."/>
            <person name="Hilden K.S."/>
            <person name="Hope R."/>
            <person name="Hossain A."/>
            <person name="Karabika E."/>
            <person name="Karaffa L."/>
            <person name="Karanyi Z."/>
            <person name="Krasevec N."/>
            <person name="Kuo A."/>
            <person name="Kusch H."/>
            <person name="LaButti K."/>
            <person name="Lagendijk E.L."/>
            <person name="Lapidus A."/>
            <person name="Levasseur A."/>
            <person name="Lindquist E."/>
            <person name="Lipzen A."/>
            <person name="Logrieco A.F."/>
            <person name="MacCabe A."/>
            <person name="Maekelae M.R."/>
            <person name="Malavazi I."/>
            <person name="Melin P."/>
            <person name="Meyer V."/>
            <person name="Mielnichuk N."/>
            <person name="Miskei M."/>
            <person name="Molnar A.P."/>
            <person name="Mule G."/>
            <person name="Ngan C.Y."/>
            <person name="Orejas M."/>
            <person name="Orosz E."/>
            <person name="Ouedraogo J.P."/>
            <person name="Overkamp K.M."/>
            <person name="Park H.-S."/>
            <person name="Perrone G."/>
            <person name="Piumi F."/>
            <person name="Punt P.J."/>
            <person name="Ram A.F."/>
            <person name="Ramon A."/>
            <person name="Rauscher S."/>
            <person name="Record E."/>
            <person name="Riano-Pachon D.M."/>
            <person name="Robert V."/>
            <person name="Roehrig J."/>
            <person name="Ruller R."/>
            <person name="Salamov A."/>
            <person name="Salih N.S."/>
            <person name="Samson R.A."/>
            <person name="Sandor E."/>
            <person name="Sanguinetti M."/>
            <person name="Schuetze T."/>
            <person name="Sepcic K."/>
            <person name="Shelest E."/>
            <person name="Sherlock G."/>
            <person name="Sophianopoulou V."/>
            <person name="Squina F.M."/>
            <person name="Sun H."/>
            <person name="Susca A."/>
            <person name="Todd R.B."/>
            <person name="Tsang A."/>
            <person name="Unkles S.E."/>
            <person name="van de Wiele N."/>
            <person name="van Rossen-Uffink D."/>
            <person name="Oliveira J.V."/>
            <person name="Vesth T.C."/>
            <person name="Visser J."/>
            <person name="Yu J.-H."/>
            <person name="Zhou M."/>
            <person name="Andersen M.R."/>
            <person name="Archer D.B."/>
            <person name="Baker S.E."/>
            <person name="Benoit I."/>
            <person name="Brakhage A.A."/>
            <person name="Braus G.H."/>
            <person name="Fischer R."/>
            <person name="Frisvad J.C."/>
            <person name="Goldman G.H."/>
            <person name="Houbraken J."/>
            <person name="Oakley B."/>
            <person name="Pocsi I."/>
            <person name="Scazzocchio C."/>
            <person name="Seiboth B."/>
            <person name="vanKuyk P.A."/>
            <person name="Wortman J."/>
            <person name="Dyer P.S."/>
            <person name="Grigoriev I.V."/>
        </authorList>
    </citation>
    <scope>NUCLEOTIDE SEQUENCE [LARGE SCALE GENOMIC DNA]</scope>
    <source>
        <strain evidence="2">CBS 506.65</strain>
    </source>
</reference>
<dbReference type="STRING" id="1073090.A0A1L9SFP0"/>
<proteinExistence type="predicted"/>
<dbReference type="RefSeq" id="XP_022580496.1">
    <property type="nucleotide sequence ID" value="XM_022724865.1"/>
</dbReference>
<keyword evidence="2" id="KW-1185">Reference proteome</keyword>
<evidence type="ECO:0000313" key="2">
    <source>
        <dbReference type="Proteomes" id="UP000184188"/>
    </source>
</evidence>
<protein>
    <submittedName>
        <fullName evidence="1">Uncharacterized protein</fullName>
    </submittedName>
</protein>
<dbReference type="EMBL" id="KV878343">
    <property type="protein sequence ID" value="OJJ45986.1"/>
    <property type="molecule type" value="Genomic_DNA"/>
</dbReference>
<dbReference type="VEuPathDB" id="FungiDB:ASPZODRAFT_142623"/>